<name>U2RCW9_LEPWF</name>
<dbReference type="PATRIC" id="fig|888055.3.peg.1679"/>
<feature type="coiled-coil region" evidence="1">
    <location>
        <begin position="335"/>
        <end position="417"/>
    </location>
</feature>
<keyword evidence="1" id="KW-0175">Coiled coil</keyword>
<dbReference type="AlphaFoldDB" id="U2RCW9"/>
<dbReference type="EMBL" id="AWVM01000091">
    <property type="protein sequence ID" value="ERK48577.1"/>
    <property type="molecule type" value="Genomic_DNA"/>
</dbReference>
<dbReference type="HOGENOM" id="CLU_532960_0_0_0"/>
<accession>U2RCW9</accession>
<dbReference type="Proteomes" id="UP000016626">
    <property type="component" value="Unassembled WGS sequence"/>
</dbReference>
<evidence type="ECO:0000256" key="1">
    <source>
        <dbReference type="SAM" id="Coils"/>
    </source>
</evidence>
<comment type="caution">
    <text evidence="2">The sequence shown here is derived from an EMBL/GenBank/DDBJ whole genome shotgun (WGS) entry which is preliminary data.</text>
</comment>
<sequence>MRAYVMFSEFKGEQTNNVNHDMDNIGETLKEIGKGLITTNPLHSRIEIFPVFVNEVEFSKAEAASNLPLMVLMSGKNTMFENRFNDLQFIDGTVIRIKGKITSLDLDKEKNGIELPKEEKKGLVEDLLSYDKLGSNGKKRFRQLAGKKIIEYMSNLQVINKLNKWATGEIPKEPTKSMPKALPLAANSQTQSSIPKPALSKIRKNMLIVYFNETKPVKKELSDKVDEWKDEGQAAEGLKRQEINAKITDINAKLQELNKNMAAEFKNATDRSSERKLALSKYKDEAGIRAEMEKLKEEYRKKYIELAPLDLEIQGLANELNGLTPLTTPLTEKEKEKKAKEIQDKTALKNKLTNETDSIDSQIKNYETILNYEAENEKTLKEIEEYKRKQKELIKEKEGLKEEVDKINRENKAKDNLESPKEFAESVFGVSFGIPVRYVRIPEVEVVSYNEKLILSESSEGEFELVVKQSPNSVNRVEVGDPIYFLEKQFKNVLSDSIPSGGGTGNASIKK</sequence>
<evidence type="ECO:0000313" key="3">
    <source>
        <dbReference type="Proteomes" id="UP000016626"/>
    </source>
</evidence>
<proteinExistence type="predicted"/>
<evidence type="ECO:0000313" key="2">
    <source>
        <dbReference type="EMBL" id="ERK48577.1"/>
    </source>
</evidence>
<feature type="coiled-coil region" evidence="1">
    <location>
        <begin position="218"/>
        <end position="271"/>
    </location>
</feature>
<reference evidence="2 3" key="1">
    <citation type="submission" date="2013-06" db="EMBL/GenBank/DDBJ databases">
        <authorList>
            <person name="Weinstock G."/>
            <person name="Sodergren E."/>
            <person name="Lobos E.A."/>
            <person name="Fulton L."/>
            <person name="Fulton R."/>
            <person name="Courtney L."/>
            <person name="Fronick C."/>
            <person name="O'Laughlin M."/>
            <person name="Godfrey J."/>
            <person name="Wilson R.M."/>
            <person name="Miner T."/>
            <person name="Farmer C."/>
            <person name="Delehaunty K."/>
            <person name="Cordes M."/>
            <person name="Minx P."/>
            <person name="Tomlinson C."/>
            <person name="Chen J."/>
            <person name="Wollam A."/>
            <person name="Pepin K.H."/>
            <person name="Bhonagiri V."/>
            <person name="Zhang X."/>
            <person name="Warren W."/>
            <person name="Mitreva M."/>
            <person name="Mardis E.R."/>
            <person name="Wilson R.K."/>
        </authorList>
    </citation>
    <scope>NUCLEOTIDE SEQUENCE [LARGE SCALE GENOMIC DNA]</scope>
    <source>
        <strain evidence="2 3">F0279</strain>
    </source>
</reference>
<organism evidence="2 3">
    <name type="scientific">Leptotrichia wadei (strain F0279)</name>
    <dbReference type="NCBI Taxonomy" id="888055"/>
    <lineage>
        <taxon>Bacteria</taxon>
        <taxon>Fusobacteriati</taxon>
        <taxon>Fusobacteriota</taxon>
        <taxon>Fusobacteriia</taxon>
        <taxon>Fusobacteriales</taxon>
        <taxon>Leptotrichiaceae</taxon>
        <taxon>Leptotrichia</taxon>
    </lineage>
</organism>
<gene>
    <name evidence="2" type="ORF">HMPREF9015_01750</name>
</gene>
<dbReference type="RefSeq" id="WP_021746685.1">
    <property type="nucleotide sequence ID" value="NZ_KI271419.1"/>
</dbReference>
<protein>
    <submittedName>
        <fullName evidence="2">Uncharacterized protein</fullName>
    </submittedName>
</protein>